<evidence type="ECO:0000256" key="3">
    <source>
        <dbReference type="ARBA" id="ARBA00010535"/>
    </source>
</evidence>
<evidence type="ECO:0000256" key="7">
    <source>
        <dbReference type="ARBA" id="ARBA00022792"/>
    </source>
</evidence>
<keyword evidence="11 14" id="KW-0472">Membrane</keyword>
<comment type="catalytic activity">
    <reaction evidence="13">
        <text>a ubiquinone + NADH + 5 H(+)(in) = a ubiquinol + NAD(+) + 4 H(+)(out)</text>
        <dbReference type="Rhea" id="RHEA:29091"/>
        <dbReference type="Rhea" id="RHEA-COMP:9565"/>
        <dbReference type="Rhea" id="RHEA-COMP:9566"/>
        <dbReference type="ChEBI" id="CHEBI:15378"/>
        <dbReference type="ChEBI" id="CHEBI:16389"/>
        <dbReference type="ChEBI" id="CHEBI:17976"/>
        <dbReference type="ChEBI" id="CHEBI:57540"/>
        <dbReference type="ChEBI" id="CHEBI:57945"/>
        <dbReference type="EC" id="7.1.1.2"/>
    </reaction>
</comment>
<evidence type="ECO:0000256" key="13">
    <source>
        <dbReference type="RuleBase" id="RU000473"/>
    </source>
</evidence>
<evidence type="ECO:0000256" key="2">
    <source>
        <dbReference type="ARBA" id="ARBA00004448"/>
    </source>
</evidence>
<evidence type="ECO:0000313" key="15">
    <source>
        <dbReference type="EMBL" id="QJA16306.1"/>
    </source>
</evidence>
<accession>A0A6H1XL40</accession>
<keyword evidence="5" id="KW-0813">Transport</keyword>
<evidence type="ECO:0000256" key="8">
    <source>
        <dbReference type="ARBA" id="ARBA00022989"/>
    </source>
</evidence>
<dbReference type="RefSeq" id="YP_009775996.1">
    <property type="nucleotide sequence ID" value="NC_047464.1"/>
</dbReference>
<feature type="transmembrane region" description="Helical" evidence="14">
    <location>
        <begin position="171"/>
        <end position="191"/>
    </location>
</feature>
<dbReference type="CTD" id="4535"/>
<dbReference type="PROSITE" id="PS00667">
    <property type="entry name" value="COMPLEX1_ND1_1"/>
    <property type="match status" value="1"/>
</dbReference>
<keyword evidence="8 14" id="KW-1133">Transmembrane helix</keyword>
<evidence type="ECO:0000256" key="4">
    <source>
        <dbReference type="ARBA" id="ARBA00021009"/>
    </source>
</evidence>
<comment type="subcellular location">
    <subcellularLocation>
        <location evidence="2 12">Mitochondrion inner membrane</location>
        <topology evidence="2 12">Multi-pass membrane protein</topology>
    </subcellularLocation>
</comment>
<dbReference type="GO" id="GO:0008137">
    <property type="term" value="F:NADH dehydrogenase (ubiquinone) activity"/>
    <property type="evidence" value="ECO:0007669"/>
    <property type="project" value="UniProtKB-EC"/>
</dbReference>
<dbReference type="PANTHER" id="PTHR11432:SF3">
    <property type="entry name" value="NADH-UBIQUINONE OXIDOREDUCTASE CHAIN 1"/>
    <property type="match status" value="1"/>
</dbReference>
<dbReference type="GO" id="GO:0009060">
    <property type="term" value="P:aerobic respiration"/>
    <property type="evidence" value="ECO:0007669"/>
    <property type="project" value="TreeGrafter"/>
</dbReference>
<comment type="function">
    <text evidence="1">Core subunit of the mitochondrial membrane respiratory chain NADH dehydrogenase (Complex I) that is believed to belong to the minimal assembly required for catalysis. Complex I functions in the transfer of electrons from NADH to the respiratory chain. The immediate electron acceptor for the enzyme is believed to be ubiquinone.</text>
</comment>
<dbReference type="GO" id="GO:0005743">
    <property type="term" value="C:mitochondrial inner membrane"/>
    <property type="evidence" value="ECO:0007669"/>
    <property type="project" value="UniProtKB-SubCell"/>
</dbReference>
<geneLocation type="mitochondrion" evidence="15"/>
<dbReference type="PROSITE" id="PS00668">
    <property type="entry name" value="COMPLEX1_ND1_2"/>
    <property type="match status" value="1"/>
</dbReference>
<evidence type="ECO:0000256" key="14">
    <source>
        <dbReference type="SAM" id="Phobius"/>
    </source>
</evidence>
<dbReference type="Pfam" id="PF00146">
    <property type="entry name" value="NADHdh"/>
    <property type="match status" value="1"/>
</dbReference>
<evidence type="ECO:0000256" key="10">
    <source>
        <dbReference type="ARBA" id="ARBA00023128"/>
    </source>
</evidence>
<keyword evidence="9 13" id="KW-0830">Ubiquinone</keyword>
<evidence type="ECO:0000256" key="11">
    <source>
        <dbReference type="ARBA" id="ARBA00023136"/>
    </source>
</evidence>
<evidence type="ECO:0000256" key="5">
    <source>
        <dbReference type="ARBA" id="ARBA00022448"/>
    </source>
</evidence>
<evidence type="ECO:0000256" key="1">
    <source>
        <dbReference type="ARBA" id="ARBA00003257"/>
    </source>
</evidence>
<keyword evidence="10 13" id="KW-0496">Mitochondrion</keyword>
<sequence length="327" mass="38493">MYYISSFVLMVMIMVSVGFFTLLERKIMGFMHIRKGPNKVGYLGLLQPFSDGMKLFLKEHFFPKNSNFFIYYICPVLGLVQSLFIWLLFPFYFNCVNFDYGFLFFLCVSSLGIYSLIICGWSSNSIYSVLGCLRSVSQAISYEVSLSLILLGFFLLCDSYNFISFNFMQNINWFIFFSLPIFFCWFSCSLAETNRAPFDFSEGESELVSGFNVEYGSGGFALLFISEYASIIFMSFMSCLVFFGGNFFSFFFFLSIIFLCFLFVWVRCSLPRYRYDKLMYLAWKCYLPSSLNYIFFYFIKVDILLSFFFVKTLNIYSFFYFQSKCFL</sequence>
<evidence type="ECO:0000256" key="6">
    <source>
        <dbReference type="ARBA" id="ARBA00022692"/>
    </source>
</evidence>
<evidence type="ECO:0000256" key="9">
    <source>
        <dbReference type="ARBA" id="ARBA00023075"/>
    </source>
</evidence>
<dbReference type="AlphaFoldDB" id="A0A6H1XL40"/>
<dbReference type="PANTHER" id="PTHR11432">
    <property type="entry name" value="NADH DEHYDROGENASE SUBUNIT 1"/>
    <property type="match status" value="1"/>
</dbReference>
<feature type="transmembrane region" description="Helical" evidence="14">
    <location>
        <begin position="101"/>
        <end position="123"/>
    </location>
</feature>
<organism evidence="15">
    <name type="scientific">Paraahimia luodianensis</name>
    <dbReference type="NCBI Taxonomy" id="2726724"/>
    <lineage>
        <taxon>Eukaryota</taxon>
        <taxon>Metazoa</taxon>
        <taxon>Ecdysozoa</taxon>
        <taxon>Arthropoda</taxon>
        <taxon>Hexapoda</taxon>
        <taxon>Insecta</taxon>
        <taxon>Pterygota</taxon>
        <taxon>Neoptera</taxon>
        <taxon>Paraneoptera</taxon>
        <taxon>Hemiptera</taxon>
        <taxon>Auchenorrhyncha</taxon>
        <taxon>Membracoidea</taxon>
        <taxon>Cicadellidae</taxon>
        <taxon>Typhlocybinae</taxon>
        <taxon>Typhlocybinae incertae sedis</taxon>
        <taxon>Paraahimia</taxon>
    </lineage>
</organism>
<feature type="transmembrane region" description="Helical" evidence="14">
    <location>
        <begin position="144"/>
        <end position="165"/>
    </location>
</feature>
<dbReference type="GeneID" id="54616811"/>
<evidence type="ECO:0000256" key="12">
    <source>
        <dbReference type="RuleBase" id="RU000471"/>
    </source>
</evidence>
<feature type="transmembrane region" description="Helical" evidence="14">
    <location>
        <begin position="6"/>
        <end position="23"/>
    </location>
</feature>
<feature type="transmembrane region" description="Helical" evidence="14">
    <location>
        <begin position="249"/>
        <end position="266"/>
    </location>
</feature>
<dbReference type="InterPro" id="IPR001694">
    <property type="entry name" value="NADH_UbQ_OxRdtase_su1/FPO"/>
</dbReference>
<dbReference type="EC" id="7.1.1.2" evidence="13"/>
<comment type="similarity">
    <text evidence="3 12">Belongs to the complex I subunit 1 family.</text>
</comment>
<dbReference type="HAMAP" id="MF_01350">
    <property type="entry name" value="NDH1_NuoH"/>
    <property type="match status" value="1"/>
</dbReference>
<keyword evidence="12" id="KW-0520">NAD</keyword>
<keyword evidence="6 12" id="KW-0812">Transmembrane</keyword>
<dbReference type="InterPro" id="IPR018086">
    <property type="entry name" value="NADH_UbQ_OxRdtase_su1_CS"/>
</dbReference>
<name>A0A6H1XL40_9HEMI</name>
<proteinExistence type="inferred from homology"/>
<gene>
    <name evidence="15" type="primary">ND1</name>
</gene>
<dbReference type="EMBL" id="MN901449">
    <property type="protein sequence ID" value="QJA16306.1"/>
    <property type="molecule type" value="Genomic_DNA"/>
</dbReference>
<reference evidence="15" key="1">
    <citation type="journal article" date="2020" name="Mitochondrial DNA Part B Resour">
        <title>The mitochondrial genome of Paraahimia luodianensis (Hemiptera: Cicadellidae: Typhlocybinae), a new genus and species from China.</title>
        <authorList>
            <person name="Song Y."/>
            <person name="Yuan X."/>
            <person name="Li C."/>
        </authorList>
    </citation>
    <scope>NUCLEOTIDE SEQUENCE</scope>
</reference>
<protein>
    <recommendedName>
        <fullName evidence="4 13">NADH-ubiquinone oxidoreductase chain 1</fullName>
        <ecNumber evidence="13">7.1.1.2</ecNumber>
    </recommendedName>
</protein>
<feature type="transmembrane region" description="Helical" evidence="14">
    <location>
        <begin position="68"/>
        <end position="89"/>
    </location>
</feature>
<keyword evidence="7" id="KW-0999">Mitochondrion inner membrane</keyword>
<dbReference type="GO" id="GO:0003954">
    <property type="term" value="F:NADH dehydrogenase activity"/>
    <property type="evidence" value="ECO:0007669"/>
    <property type="project" value="TreeGrafter"/>
</dbReference>
<feature type="transmembrane region" description="Helical" evidence="14">
    <location>
        <begin position="220"/>
        <end position="243"/>
    </location>
</feature>